<dbReference type="Proteomes" id="UP000178042">
    <property type="component" value="Unassembled WGS sequence"/>
</dbReference>
<organism evidence="1 2">
    <name type="scientific">Candidatus Kaiserbacteria bacterium RIFCSPHIGHO2_02_FULL_49_16</name>
    <dbReference type="NCBI Taxonomy" id="1798490"/>
    <lineage>
        <taxon>Bacteria</taxon>
        <taxon>Candidatus Kaiseribacteriota</taxon>
    </lineage>
</organism>
<comment type="caution">
    <text evidence="1">The sequence shown here is derived from an EMBL/GenBank/DDBJ whole genome shotgun (WGS) entry which is preliminary data.</text>
</comment>
<dbReference type="InterPro" id="IPR050275">
    <property type="entry name" value="PGM_Phosphatase"/>
</dbReference>
<dbReference type="Pfam" id="PF00300">
    <property type="entry name" value="His_Phos_1"/>
    <property type="match status" value="1"/>
</dbReference>
<dbReference type="InterPro" id="IPR029033">
    <property type="entry name" value="His_PPase_superfam"/>
</dbReference>
<evidence type="ECO:0008006" key="3">
    <source>
        <dbReference type="Google" id="ProtNLM"/>
    </source>
</evidence>
<name>A0A1F6DAN4_9BACT</name>
<dbReference type="PANTHER" id="PTHR48100">
    <property type="entry name" value="BROAD-SPECIFICITY PHOSPHATASE YOR283W-RELATED"/>
    <property type="match status" value="1"/>
</dbReference>
<sequence length="217" mass="24349">MKTVYFVRHGESEGNIAPIYQSTDPSLTEKGKQQARIVAERCSRLPIQAIISSTQLRAKDTANIIGETTGHTVEFSDLFRERRKPKALNGKPFSDPEAQALNGKWWKSLMGEGPRAEDGENFEDILTRAGKALAYLIQRPEKNLLVVTHGFYMKYLVAKAIYGGNLTGPIFSSLAGSLIMENTGITVLRHGSMKDPERWGEYGPWQFWIWNDHAHLG</sequence>
<protein>
    <recommendedName>
        <fullName evidence="3">Phosphoglycerate mutase</fullName>
    </recommendedName>
</protein>
<dbReference type="SMART" id="SM00855">
    <property type="entry name" value="PGAM"/>
    <property type="match status" value="1"/>
</dbReference>
<dbReference type="AlphaFoldDB" id="A0A1F6DAN4"/>
<accession>A0A1F6DAN4</accession>
<gene>
    <name evidence="1" type="ORF">A3C86_04355</name>
</gene>
<dbReference type="SUPFAM" id="SSF53254">
    <property type="entry name" value="Phosphoglycerate mutase-like"/>
    <property type="match status" value="1"/>
</dbReference>
<dbReference type="InterPro" id="IPR013078">
    <property type="entry name" value="His_Pase_superF_clade-1"/>
</dbReference>
<evidence type="ECO:0000313" key="2">
    <source>
        <dbReference type="Proteomes" id="UP000178042"/>
    </source>
</evidence>
<dbReference type="GO" id="GO:0016791">
    <property type="term" value="F:phosphatase activity"/>
    <property type="evidence" value="ECO:0007669"/>
    <property type="project" value="TreeGrafter"/>
</dbReference>
<evidence type="ECO:0000313" key="1">
    <source>
        <dbReference type="EMBL" id="OGG58092.1"/>
    </source>
</evidence>
<dbReference type="EMBL" id="MFLD01000045">
    <property type="protein sequence ID" value="OGG58092.1"/>
    <property type="molecule type" value="Genomic_DNA"/>
</dbReference>
<dbReference type="GO" id="GO:0005737">
    <property type="term" value="C:cytoplasm"/>
    <property type="evidence" value="ECO:0007669"/>
    <property type="project" value="TreeGrafter"/>
</dbReference>
<dbReference type="Gene3D" id="3.40.50.1240">
    <property type="entry name" value="Phosphoglycerate mutase-like"/>
    <property type="match status" value="1"/>
</dbReference>
<proteinExistence type="predicted"/>
<dbReference type="CDD" id="cd07067">
    <property type="entry name" value="HP_PGM_like"/>
    <property type="match status" value="1"/>
</dbReference>
<reference evidence="1 2" key="1">
    <citation type="journal article" date="2016" name="Nat. Commun.">
        <title>Thousands of microbial genomes shed light on interconnected biogeochemical processes in an aquifer system.</title>
        <authorList>
            <person name="Anantharaman K."/>
            <person name="Brown C.T."/>
            <person name="Hug L.A."/>
            <person name="Sharon I."/>
            <person name="Castelle C.J."/>
            <person name="Probst A.J."/>
            <person name="Thomas B.C."/>
            <person name="Singh A."/>
            <person name="Wilkins M.J."/>
            <person name="Karaoz U."/>
            <person name="Brodie E.L."/>
            <person name="Williams K.H."/>
            <person name="Hubbard S.S."/>
            <person name="Banfield J.F."/>
        </authorList>
    </citation>
    <scope>NUCLEOTIDE SEQUENCE [LARGE SCALE GENOMIC DNA]</scope>
</reference>
<dbReference type="PANTHER" id="PTHR48100:SF1">
    <property type="entry name" value="HISTIDINE PHOSPHATASE FAMILY PROTEIN-RELATED"/>
    <property type="match status" value="1"/>
</dbReference>